<dbReference type="Gene3D" id="1.20.120.340">
    <property type="entry name" value="Flagellar protein FliS"/>
    <property type="match status" value="1"/>
</dbReference>
<organism evidence="6 7">
    <name type="scientific">Amnibacterium endophyticum</name>
    <dbReference type="NCBI Taxonomy" id="2109337"/>
    <lineage>
        <taxon>Bacteria</taxon>
        <taxon>Bacillati</taxon>
        <taxon>Actinomycetota</taxon>
        <taxon>Actinomycetes</taxon>
        <taxon>Micrococcales</taxon>
        <taxon>Microbacteriaceae</taxon>
        <taxon>Amnibacterium</taxon>
    </lineage>
</organism>
<reference evidence="7" key="1">
    <citation type="journal article" date="2019" name="Int. J. Syst. Evol. Microbiol.">
        <title>The Global Catalogue of Microorganisms (GCM) 10K type strain sequencing project: providing services to taxonomists for standard genome sequencing and annotation.</title>
        <authorList>
            <consortium name="The Broad Institute Genomics Platform"/>
            <consortium name="The Broad Institute Genome Sequencing Center for Infectious Disease"/>
            <person name="Wu L."/>
            <person name="Ma J."/>
        </authorList>
    </citation>
    <scope>NUCLEOTIDE SEQUENCE [LARGE SCALE GENOMIC DNA]</scope>
    <source>
        <strain evidence="7">CGMCC 1.12471</strain>
    </source>
</reference>
<dbReference type="InterPro" id="IPR003713">
    <property type="entry name" value="FliS"/>
</dbReference>
<comment type="caution">
    <text evidence="6">The sequence shown here is derived from an EMBL/GenBank/DDBJ whole genome shotgun (WGS) entry which is preliminary data.</text>
</comment>
<gene>
    <name evidence="6" type="primary">fliS</name>
    <name evidence="6" type="ORF">ACFSBI_11770</name>
</gene>
<evidence type="ECO:0000256" key="2">
    <source>
        <dbReference type="ARBA" id="ARBA00008787"/>
    </source>
</evidence>
<keyword evidence="7" id="KW-1185">Reference proteome</keyword>
<keyword evidence="6" id="KW-0969">Cilium</keyword>
<evidence type="ECO:0000313" key="6">
    <source>
        <dbReference type="EMBL" id="MFD1722228.1"/>
    </source>
</evidence>
<dbReference type="PANTHER" id="PTHR34773:SF1">
    <property type="entry name" value="FLAGELLAR SECRETION CHAPERONE FLIS"/>
    <property type="match status" value="1"/>
</dbReference>
<keyword evidence="6" id="KW-0966">Cell projection</keyword>
<dbReference type="RefSeq" id="WP_377935146.1">
    <property type="nucleotide sequence ID" value="NZ_JBHUEA010000018.1"/>
</dbReference>
<evidence type="ECO:0000256" key="3">
    <source>
        <dbReference type="ARBA" id="ARBA00022490"/>
    </source>
</evidence>
<keyword evidence="3" id="KW-0963">Cytoplasm</keyword>
<keyword evidence="4" id="KW-1005">Bacterial flagellum biogenesis</keyword>
<dbReference type="Pfam" id="PF02561">
    <property type="entry name" value="FliS"/>
    <property type="match status" value="1"/>
</dbReference>
<dbReference type="EMBL" id="JBHUEA010000018">
    <property type="protein sequence ID" value="MFD1722228.1"/>
    <property type="molecule type" value="Genomic_DNA"/>
</dbReference>
<dbReference type="InterPro" id="IPR036584">
    <property type="entry name" value="FliS_sf"/>
</dbReference>
<keyword evidence="6" id="KW-0282">Flagellum</keyword>
<comment type="subcellular location">
    <subcellularLocation>
        <location evidence="1">Cytoplasm</location>
        <location evidence="1">Cytosol</location>
    </subcellularLocation>
</comment>
<sequence length="138" mass="15339">MRNDLAAARSLYNRDSVLNASPAKLLVMLYDRLLLDLQRAEAAQLTADWPTASAQLLHAQEIVGELMNSLRPDVWDGGPGLVAIYSYVLNGMMRANTGRDVEKTRECIRLLEPLRTAWHEAALKVAMHEAALRRDAVG</sequence>
<dbReference type="Proteomes" id="UP001597347">
    <property type="component" value="Unassembled WGS sequence"/>
</dbReference>
<comment type="similarity">
    <text evidence="2">Belongs to the FliS family.</text>
</comment>
<name>A0ABW4LG65_9MICO</name>
<proteinExistence type="inferred from homology"/>
<dbReference type="PANTHER" id="PTHR34773">
    <property type="entry name" value="FLAGELLAR SECRETION CHAPERONE FLIS"/>
    <property type="match status" value="1"/>
</dbReference>
<evidence type="ECO:0000256" key="1">
    <source>
        <dbReference type="ARBA" id="ARBA00004514"/>
    </source>
</evidence>
<evidence type="ECO:0000256" key="4">
    <source>
        <dbReference type="ARBA" id="ARBA00022795"/>
    </source>
</evidence>
<dbReference type="CDD" id="cd16098">
    <property type="entry name" value="FliS"/>
    <property type="match status" value="1"/>
</dbReference>
<evidence type="ECO:0000313" key="7">
    <source>
        <dbReference type="Proteomes" id="UP001597347"/>
    </source>
</evidence>
<keyword evidence="5" id="KW-0143">Chaperone</keyword>
<accession>A0ABW4LG65</accession>
<evidence type="ECO:0000256" key="5">
    <source>
        <dbReference type="ARBA" id="ARBA00023186"/>
    </source>
</evidence>
<protein>
    <submittedName>
        <fullName evidence="6">Flagellar export chaperone FliS</fullName>
    </submittedName>
</protein>
<dbReference type="SUPFAM" id="SSF101116">
    <property type="entry name" value="Flagellar export chaperone FliS"/>
    <property type="match status" value="1"/>
</dbReference>